<dbReference type="Proteomes" id="UP000023152">
    <property type="component" value="Unassembled WGS sequence"/>
</dbReference>
<keyword evidence="2" id="KW-1185">Reference proteome</keyword>
<protein>
    <submittedName>
        <fullName evidence="1">Uncharacterized protein</fullName>
    </submittedName>
</protein>
<sequence length="105" mass="12758">MHLESKYKIQQVVQDLLQYKDDFDILKVLYFSLQNWMDDLKLRNQKLIQRIEEKNCGEQDIINSKFTQSMSIKTSYLWIKRDKTVIHCYIAKILVSNCDYILWFT</sequence>
<name>X6LS51_RETFI</name>
<comment type="caution">
    <text evidence="1">The sequence shown here is derived from an EMBL/GenBank/DDBJ whole genome shotgun (WGS) entry which is preliminary data.</text>
</comment>
<gene>
    <name evidence="1" type="ORF">RFI_33176</name>
</gene>
<accession>X6LS51</accession>
<organism evidence="1 2">
    <name type="scientific">Reticulomyxa filosa</name>
    <dbReference type="NCBI Taxonomy" id="46433"/>
    <lineage>
        <taxon>Eukaryota</taxon>
        <taxon>Sar</taxon>
        <taxon>Rhizaria</taxon>
        <taxon>Retaria</taxon>
        <taxon>Foraminifera</taxon>
        <taxon>Monothalamids</taxon>
        <taxon>Reticulomyxidae</taxon>
        <taxon>Reticulomyxa</taxon>
    </lineage>
</organism>
<evidence type="ECO:0000313" key="1">
    <source>
        <dbReference type="EMBL" id="ETO04221.1"/>
    </source>
</evidence>
<dbReference type="AlphaFoldDB" id="X6LS51"/>
<evidence type="ECO:0000313" key="2">
    <source>
        <dbReference type="Proteomes" id="UP000023152"/>
    </source>
</evidence>
<proteinExistence type="predicted"/>
<dbReference type="EMBL" id="ASPP01029674">
    <property type="protein sequence ID" value="ETO04221.1"/>
    <property type="molecule type" value="Genomic_DNA"/>
</dbReference>
<reference evidence="1 2" key="1">
    <citation type="journal article" date="2013" name="Curr. Biol.">
        <title>The Genome of the Foraminiferan Reticulomyxa filosa.</title>
        <authorList>
            <person name="Glockner G."/>
            <person name="Hulsmann N."/>
            <person name="Schleicher M."/>
            <person name="Noegel A.A."/>
            <person name="Eichinger L."/>
            <person name="Gallinger C."/>
            <person name="Pawlowski J."/>
            <person name="Sierra R."/>
            <person name="Euteneuer U."/>
            <person name="Pillet L."/>
            <person name="Moustafa A."/>
            <person name="Platzer M."/>
            <person name="Groth M."/>
            <person name="Szafranski K."/>
            <person name="Schliwa M."/>
        </authorList>
    </citation>
    <scope>NUCLEOTIDE SEQUENCE [LARGE SCALE GENOMIC DNA]</scope>
</reference>